<reference evidence="6" key="1">
    <citation type="journal article" date="2023" name="Insect Mol. Biol.">
        <title>Genome sequencing provides insights into the evolution of gene families encoding plant cell wall-degrading enzymes in longhorned beetles.</title>
        <authorList>
            <person name="Shin N.R."/>
            <person name="Okamura Y."/>
            <person name="Kirsch R."/>
            <person name="Pauchet Y."/>
        </authorList>
    </citation>
    <scope>NUCLEOTIDE SEQUENCE</scope>
    <source>
        <strain evidence="6">MMC_N1</strain>
    </source>
</reference>
<protein>
    <recommendedName>
        <fullName evidence="5">CHHC U11-48K-type domain-containing protein</fullName>
    </recommendedName>
</protein>
<evidence type="ECO:0000313" key="7">
    <source>
        <dbReference type="Proteomes" id="UP001162164"/>
    </source>
</evidence>
<feature type="region of interest" description="Disordered" evidence="4">
    <location>
        <begin position="144"/>
        <end position="171"/>
    </location>
</feature>
<dbReference type="SUPFAM" id="SSF57667">
    <property type="entry name" value="beta-beta-alpha zinc fingers"/>
    <property type="match status" value="1"/>
</dbReference>
<dbReference type="PANTHER" id="PTHR21402">
    <property type="entry name" value="GAMETOCYTE SPECIFIC FACTOR 1-RELATED"/>
    <property type="match status" value="1"/>
</dbReference>
<evidence type="ECO:0000256" key="1">
    <source>
        <dbReference type="ARBA" id="ARBA00022723"/>
    </source>
</evidence>
<dbReference type="InterPro" id="IPR051591">
    <property type="entry name" value="UPF0224_FAM112_RNA_Proc"/>
</dbReference>
<dbReference type="EMBL" id="JAPWTJ010000010">
    <property type="protein sequence ID" value="KAJ8985643.1"/>
    <property type="molecule type" value="Genomic_DNA"/>
</dbReference>
<proteinExistence type="predicted"/>
<evidence type="ECO:0000259" key="5">
    <source>
        <dbReference type="PROSITE" id="PS51800"/>
    </source>
</evidence>
<organism evidence="6 7">
    <name type="scientific">Molorchus minor</name>
    <dbReference type="NCBI Taxonomy" id="1323400"/>
    <lineage>
        <taxon>Eukaryota</taxon>
        <taxon>Metazoa</taxon>
        <taxon>Ecdysozoa</taxon>
        <taxon>Arthropoda</taxon>
        <taxon>Hexapoda</taxon>
        <taxon>Insecta</taxon>
        <taxon>Pterygota</taxon>
        <taxon>Neoptera</taxon>
        <taxon>Endopterygota</taxon>
        <taxon>Coleoptera</taxon>
        <taxon>Polyphaga</taxon>
        <taxon>Cucujiformia</taxon>
        <taxon>Chrysomeloidea</taxon>
        <taxon>Cerambycidae</taxon>
        <taxon>Lamiinae</taxon>
        <taxon>Monochamini</taxon>
        <taxon>Molorchus</taxon>
    </lineage>
</organism>
<dbReference type="InterPro" id="IPR036236">
    <property type="entry name" value="Znf_C2H2_sf"/>
</dbReference>
<keyword evidence="2" id="KW-0863">Zinc-finger</keyword>
<dbReference type="Proteomes" id="UP001162164">
    <property type="component" value="Unassembled WGS sequence"/>
</dbReference>
<gene>
    <name evidence="6" type="ORF">NQ317_015139</name>
</gene>
<evidence type="ECO:0000256" key="3">
    <source>
        <dbReference type="ARBA" id="ARBA00022833"/>
    </source>
</evidence>
<dbReference type="PROSITE" id="PS51800">
    <property type="entry name" value="ZF_CHHC_U11_48K"/>
    <property type="match status" value="2"/>
</dbReference>
<evidence type="ECO:0000256" key="4">
    <source>
        <dbReference type="SAM" id="MobiDB-lite"/>
    </source>
</evidence>
<dbReference type="InterPro" id="IPR022776">
    <property type="entry name" value="TRM13/UPF0224_CHHC_Znf_dom"/>
</dbReference>
<name>A0ABQ9K7P9_9CUCU</name>
<evidence type="ECO:0000256" key="2">
    <source>
        <dbReference type="ARBA" id="ARBA00022771"/>
    </source>
</evidence>
<accession>A0ABQ9K7P9</accession>
<dbReference type="PANTHER" id="PTHR21402:SF5">
    <property type="entry name" value="GAMETOCYTE SPECIFIC FACTOR 1"/>
    <property type="match status" value="1"/>
</dbReference>
<keyword evidence="1" id="KW-0479">Metal-binding</keyword>
<feature type="domain" description="CHHC U11-48K-type" evidence="5">
    <location>
        <begin position="10"/>
        <end position="37"/>
    </location>
</feature>
<comment type="caution">
    <text evidence="6">The sequence shown here is derived from an EMBL/GenBank/DDBJ whole genome shotgun (WGS) entry which is preliminary data.</text>
</comment>
<keyword evidence="7" id="KW-1185">Reference proteome</keyword>
<sequence>MEIFFDPEEKIMCPYNRAHHIRRSRMNTHLVKCKKNYPDAKLIECDFNVDHKIPEPELQYHHENCPDKVKIEYTVYQEEGADPDMYPVQNIAIESEETWDDYNVPAYNPNKYCENAEVIRHIDVQSAAKRKDFRVKERQRLNQVAGPKLSAPSLQADRRPANNGPEMAVRNLPDSDRKVDIVEEQTPELVNHLVKRLTQGKAKVYISQ</sequence>
<dbReference type="Pfam" id="PF05253">
    <property type="entry name" value="zf-U11-48K"/>
    <property type="match status" value="2"/>
</dbReference>
<keyword evidence="3" id="KW-0862">Zinc</keyword>
<feature type="domain" description="CHHC U11-48K-type" evidence="5">
    <location>
        <begin position="42"/>
        <end position="69"/>
    </location>
</feature>
<evidence type="ECO:0000313" key="6">
    <source>
        <dbReference type="EMBL" id="KAJ8985643.1"/>
    </source>
</evidence>